<gene>
    <name evidence="2" type="ORF">SAMN05421819_1207</name>
</gene>
<dbReference type="RefSeq" id="WP_103932007.1">
    <property type="nucleotide sequence ID" value="NZ_FNVA01000001.1"/>
</dbReference>
<evidence type="ECO:0000313" key="3">
    <source>
        <dbReference type="Proteomes" id="UP000236728"/>
    </source>
</evidence>
<protein>
    <recommendedName>
        <fullName evidence="4">Tetratricopeptide repeat-containing protein</fullName>
    </recommendedName>
</protein>
<dbReference type="Gene3D" id="1.25.40.10">
    <property type="entry name" value="Tetratricopeptide repeat domain"/>
    <property type="match status" value="2"/>
</dbReference>
<evidence type="ECO:0000256" key="1">
    <source>
        <dbReference type="SAM" id="MobiDB-lite"/>
    </source>
</evidence>
<name>A0A1H5UUI3_9BACT</name>
<feature type="compositionally biased region" description="Basic and acidic residues" evidence="1">
    <location>
        <begin position="9"/>
        <end position="26"/>
    </location>
</feature>
<dbReference type="EMBL" id="FNVA01000001">
    <property type="protein sequence ID" value="SEF78709.1"/>
    <property type="molecule type" value="Genomic_DNA"/>
</dbReference>
<feature type="region of interest" description="Disordered" evidence="1">
    <location>
        <begin position="1"/>
        <end position="26"/>
    </location>
</feature>
<evidence type="ECO:0000313" key="2">
    <source>
        <dbReference type="EMBL" id="SEF78709.1"/>
    </source>
</evidence>
<dbReference type="AlphaFoldDB" id="A0A1H5UUI3"/>
<sequence>MTMHRSAKPQHEALSKVSLQHDKSAPSGELTRDFLHIAEDFLRKRCITEGCAYLDAQQMLWDDLDLLRPHGTEVLFVLAQWIDAGYRDASLIQGILDKVDLETRRHLDVVGFLRLRLVEAFVSLAAEDLDRTLEILDTVLRLDTELLGSEARSVAYFWKGRTHRRKAEYPEAIKDLRTARKLAAKRPDSQVYIAVIQIQEAWAAFQLGEEEAATALYDEAEKVLAHSDHWVARANIESARGRMVRRRGDYTRSLQHFRQAIAWYENKDPNHANLARALTNLAFVKRLVALQLRKQINAAARQRAATGASRSGSQQPLYRKQKKLYESAVEDLARAKAITEQHGHPLNYATAVLTSGHLHLDEGELQIADADASEALRTAVSTKSNLLMARAITLQALIENAYVEEAIGSPDEFPERAERAKRKCLEAISIAQRMQSRRLLLHAQLALGAVAANNFFHDYDQLRDCIAAATDLLAPGEADYVIEEVNALKEKLFASQAGESSLAPWLLKAYEGNSLQAILHDFSQLLVTQLWMQEQKRVLRVARLLSTSPKKVRRLLLKS</sequence>
<proteinExistence type="predicted"/>
<organism evidence="2 3">
    <name type="scientific">Bryocella elongata</name>
    <dbReference type="NCBI Taxonomy" id="863522"/>
    <lineage>
        <taxon>Bacteria</taxon>
        <taxon>Pseudomonadati</taxon>
        <taxon>Acidobacteriota</taxon>
        <taxon>Terriglobia</taxon>
        <taxon>Terriglobales</taxon>
        <taxon>Acidobacteriaceae</taxon>
        <taxon>Bryocella</taxon>
    </lineage>
</organism>
<keyword evidence="3" id="KW-1185">Reference proteome</keyword>
<accession>A0A1H5UUI3</accession>
<dbReference type="InterPro" id="IPR011990">
    <property type="entry name" value="TPR-like_helical_dom_sf"/>
</dbReference>
<dbReference type="OrthoDB" id="107991at2"/>
<evidence type="ECO:0008006" key="4">
    <source>
        <dbReference type="Google" id="ProtNLM"/>
    </source>
</evidence>
<dbReference type="SUPFAM" id="SSF48452">
    <property type="entry name" value="TPR-like"/>
    <property type="match status" value="1"/>
</dbReference>
<dbReference type="Proteomes" id="UP000236728">
    <property type="component" value="Unassembled WGS sequence"/>
</dbReference>
<reference evidence="2 3" key="1">
    <citation type="submission" date="2016-10" db="EMBL/GenBank/DDBJ databases">
        <authorList>
            <person name="de Groot N.N."/>
        </authorList>
    </citation>
    <scope>NUCLEOTIDE SEQUENCE [LARGE SCALE GENOMIC DNA]</scope>
    <source>
        <strain evidence="2 3">DSM 22489</strain>
    </source>
</reference>